<keyword evidence="5" id="KW-1185">Reference proteome</keyword>
<reference evidence="4 5" key="1">
    <citation type="submission" date="2018-05" db="EMBL/GenBank/DDBJ databases">
        <title>Nocardioides silvaticus genome.</title>
        <authorList>
            <person name="Li C."/>
            <person name="Wang G."/>
        </authorList>
    </citation>
    <scope>NUCLEOTIDE SEQUENCE [LARGE SCALE GENOMIC DNA]</scope>
    <source>
        <strain evidence="4 5">CCTCC AB 2018079</strain>
    </source>
</reference>
<dbReference type="PANTHER" id="PTHR12147">
    <property type="entry name" value="METALLOPEPTIDASE M28 FAMILY MEMBER"/>
    <property type="match status" value="1"/>
</dbReference>
<organism evidence="4 5">
    <name type="scientific">Nocardioides silvaticus</name>
    <dbReference type="NCBI Taxonomy" id="2201891"/>
    <lineage>
        <taxon>Bacteria</taxon>
        <taxon>Bacillati</taxon>
        <taxon>Actinomycetota</taxon>
        <taxon>Actinomycetes</taxon>
        <taxon>Propionibacteriales</taxon>
        <taxon>Nocardioidaceae</taxon>
        <taxon>Nocardioides</taxon>
    </lineage>
</organism>
<sequence length="246" mass="26510">MRWMSDLEGVNLLATPPGHPGHQAGDVLLMAHLDTVRCSTGADDNASGVAVTLEVARQLRGRDHRVVIALVDLEELWHLGSRELARTVPPPGLVVCLDAVGFFDERRAAQPDARRGRDGLLERVRGQQQACTGAASSRSHPRPETDEPARRPGSPDRTVAERISVAMQLVQGCERRLQSHIDVAQGLRIDEDEIELARHGASDPRHAAMIAYGQQVVDLVGLVVLSVLTGAFNLVAGVQPDPGHVA</sequence>
<dbReference type="PROSITE" id="PS00758">
    <property type="entry name" value="ARGE_DAPE_CPG2_1"/>
    <property type="match status" value="1"/>
</dbReference>
<gene>
    <name evidence="4" type="ORF">DJ010_01335</name>
</gene>
<dbReference type="SUPFAM" id="SSF53187">
    <property type="entry name" value="Zn-dependent exopeptidases"/>
    <property type="match status" value="1"/>
</dbReference>
<protein>
    <recommendedName>
        <fullName evidence="3">Peptidase M28 domain-containing protein</fullName>
    </recommendedName>
</protein>
<dbReference type="InterPro" id="IPR029032">
    <property type="entry name" value="AhpD-like"/>
</dbReference>
<dbReference type="Gene3D" id="3.40.630.10">
    <property type="entry name" value="Zn peptidases"/>
    <property type="match status" value="1"/>
</dbReference>
<proteinExistence type="predicted"/>
<evidence type="ECO:0000259" key="3">
    <source>
        <dbReference type="Pfam" id="PF04389"/>
    </source>
</evidence>
<evidence type="ECO:0000256" key="2">
    <source>
        <dbReference type="SAM" id="MobiDB-lite"/>
    </source>
</evidence>
<feature type="compositionally biased region" description="Basic and acidic residues" evidence="2">
    <location>
        <begin position="141"/>
        <end position="157"/>
    </location>
</feature>
<dbReference type="GO" id="GO:0006508">
    <property type="term" value="P:proteolysis"/>
    <property type="evidence" value="ECO:0007669"/>
    <property type="project" value="InterPro"/>
</dbReference>
<dbReference type="InterPro" id="IPR001261">
    <property type="entry name" value="ArgE/DapE_CS"/>
</dbReference>
<dbReference type="InterPro" id="IPR007484">
    <property type="entry name" value="Peptidase_M28"/>
</dbReference>
<feature type="compositionally biased region" description="Basic and acidic residues" evidence="2">
    <location>
        <begin position="111"/>
        <end position="125"/>
    </location>
</feature>
<comment type="caution">
    <text evidence="4">The sequence shown here is derived from an EMBL/GenBank/DDBJ whole genome shotgun (WGS) entry which is preliminary data.</text>
</comment>
<evidence type="ECO:0000313" key="5">
    <source>
        <dbReference type="Proteomes" id="UP000245507"/>
    </source>
</evidence>
<dbReference type="GO" id="GO:0008235">
    <property type="term" value="F:metalloexopeptidase activity"/>
    <property type="evidence" value="ECO:0007669"/>
    <property type="project" value="InterPro"/>
</dbReference>
<dbReference type="SUPFAM" id="SSF69118">
    <property type="entry name" value="AhpD-like"/>
    <property type="match status" value="1"/>
</dbReference>
<name>A0A316TIR1_9ACTN</name>
<feature type="region of interest" description="Disordered" evidence="2">
    <location>
        <begin position="111"/>
        <end position="157"/>
    </location>
</feature>
<evidence type="ECO:0000256" key="1">
    <source>
        <dbReference type="ARBA" id="ARBA00022801"/>
    </source>
</evidence>
<dbReference type="Proteomes" id="UP000245507">
    <property type="component" value="Unassembled WGS sequence"/>
</dbReference>
<accession>A0A316TIR1</accession>
<feature type="domain" description="Peptidase M28" evidence="3">
    <location>
        <begin position="21"/>
        <end position="105"/>
    </location>
</feature>
<dbReference type="AlphaFoldDB" id="A0A316TIR1"/>
<dbReference type="Pfam" id="PF04389">
    <property type="entry name" value="Peptidase_M28"/>
    <property type="match status" value="1"/>
</dbReference>
<dbReference type="EMBL" id="QGDD01000001">
    <property type="protein sequence ID" value="PWN04320.1"/>
    <property type="molecule type" value="Genomic_DNA"/>
</dbReference>
<dbReference type="InterPro" id="IPR045175">
    <property type="entry name" value="M28_fam"/>
</dbReference>
<feature type="compositionally biased region" description="Polar residues" evidence="2">
    <location>
        <begin position="126"/>
        <end position="138"/>
    </location>
</feature>
<evidence type="ECO:0000313" key="4">
    <source>
        <dbReference type="EMBL" id="PWN04320.1"/>
    </source>
</evidence>
<dbReference type="PANTHER" id="PTHR12147:SF26">
    <property type="entry name" value="PEPTIDASE M28 DOMAIN-CONTAINING PROTEIN"/>
    <property type="match status" value="1"/>
</dbReference>
<keyword evidence="1" id="KW-0378">Hydrolase</keyword>